<gene>
    <name evidence="2" type="ORF">DFO73_106128</name>
</gene>
<accession>A0A2V2ZV77</accession>
<feature type="transmembrane region" description="Helical" evidence="1">
    <location>
        <begin position="94"/>
        <end position="113"/>
    </location>
</feature>
<proteinExistence type="predicted"/>
<name>A0A2V2ZV77_9BACI</name>
<feature type="transmembrane region" description="Helical" evidence="1">
    <location>
        <begin position="125"/>
        <end position="143"/>
    </location>
</feature>
<dbReference type="Proteomes" id="UP000247150">
    <property type="component" value="Unassembled WGS sequence"/>
</dbReference>
<protein>
    <submittedName>
        <fullName evidence="2">Uncharacterized protein</fullName>
    </submittedName>
</protein>
<dbReference type="OrthoDB" id="2627420at2"/>
<keyword evidence="1" id="KW-0812">Transmembrane</keyword>
<feature type="transmembrane region" description="Helical" evidence="1">
    <location>
        <begin position="61"/>
        <end position="82"/>
    </location>
</feature>
<keyword evidence="1" id="KW-1133">Transmembrane helix</keyword>
<dbReference type="RefSeq" id="WP_110065171.1">
    <property type="nucleotide sequence ID" value="NZ_QGTW01000006.1"/>
</dbReference>
<reference evidence="2 3" key="1">
    <citation type="submission" date="2018-05" db="EMBL/GenBank/DDBJ databases">
        <title>Freshwater and sediment microbial communities from various areas in North America, analyzing microbe dynamics in response to fracking.</title>
        <authorList>
            <person name="Lamendella R."/>
        </authorList>
    </citation>
    <scope>NUCLEOTIDE SEQUENCE [LARGE SCALE GENOMIC DNA]</scope>
    <source>
        <strain evidence="2 3">15_TX</strain>
    </source>
</reference>
<evidence type="ECO:0000313" key="2">
    <source>
        <dbReference type="EMBL" id="PWW28312.1"/>
    </source>
</evidence>
<organism evidence="2 3">
    <name type="scientific">Cytobacillus oceanisediminis</name>
    <dbReference type="NCBI Taxonomy" id="665099"/>
    <lineage>
        <taxon>Bacteria</taxon>
        <taxon>Bacillati</taxon>
        <taxon>Bacillota</taxon>
        <taxon>Bacilli</taxon>
        <taxon>Bacillales</taxon>
        <taxon>Bacillaceae</taxon>
        <taxon>Cytobacillus</taxon>
    </lineage>
</organism>
<evidence type="ECO:0000256" key="1">
    <source>
        <dbReference type="SAM" id="Phobius"/>
    </source>
</evidence>
<dbReference type="AlphaFoldDB" id="A0A2V2ZV77"/>
<keyword evidence="1" id="KW-0472">Membrane</keyword>
<sequence length="155" mass="18738">MIGLLIAITLFNLTAFKSNKRLTKNQILHIWLFTISAQQVFDCMIEFKYWGYWYFTKEPNWGGLVAHIFVVPPVNMMFLNWYPFNSDLIKRVTYIIFWVVAILLYEVLALLPQPWGYFSYGWWELWHAAVLDPILFFIMLKYYKWICRLEKEACK</sequence>
<comment type="caution">
    <text evidence="2">The sequence shown here is derived from an EMBL/GenBank/DDBJ whole genome shotgun (WGS) entry which is preliminary data.</text>
</comment>
<evidence type="ECO:0000313" key="3">
    <source>
        <dbReference type="Proteomes" id="UP000247150"/>
    </source>
</evidence>
<dbReference type="EMBL" id="QGTW01000006">
    <property type="protein sequence ID" value="PWW28312.1"/>
    <property type="molecule type" value="Genomic_DNA"/>
</dbReference>